<evidence type="ECO:0000259" key="8">
    <source>
        <dbReference type="PROSITE" id="PS50893"/>
    </source>
</evidence>
<keyword evidence="3" id="KW-0547">Nucleotide-binding</keyword>
<dbReference type="RefSeq" id="WP_078665555.1">
    <property type="nucleotide sequence ID" value="NZ_FUXM01000015.1"/>
</dbReference>
<evidence type="ECO:0000313" key="9">
    <source>
        <dbReference type="EMBL" id="SJZ97382.1"/>
    </source>
</evidence>
<keyword evidence="2" id="KW-1003">Cell membrane</keyword>
<evidence type="ECO:0000256" key="7">
    <source>
        <dbReference type="ARBA" id="ARBA00023136"/>
    </source>
</evidence>
<dbReference type="CDD" id="cd03256">
    <property type="entry name" value="ABC_PhnC_transporter"/>
    <property type="match status" value="1"/>
</dbReference>
<dbReference type="PANTHER" id="PTHR43166">
    <property type="entry name" value="AMINO ACID IMPORT ATP-BINDING PROTEIN"/>
    <property type="match status" value="1"/>
</dbReference>
<dbReference type="GO" id="GO:0005524">
    <property type="term" value="F:ATP binding"/>
    <property type="evidence" value="ECO:0007669"/>
    <property type="project" value="UniProtKB-KW"/>
</dbReference>
<sequence length="247" mass="27055">MKPIIQVENVSKVYGNGTKALKEVSFSIKAGERVGILGASGSGKTTLFRLLNGSLLPTSGRVSVLGQDLAELSHRQLRQLRTRISLVYQNYNLIPGLSVAHNVYMGRLGSISPWQVMRSLGWLTVREREEIQAVLASVGLANKLEVKASELSGGQQQRVAIARTILARPEIILADEPIASVDVHTAHLLLNIFKELNEKQGITLVCNLHQVDFALTYCQRLLVLQKGQLIYDGPPEAFPGPGRWADA</sequence>
<evidence type="ECO:0000256" key="4">
    <source>
        <dbReference type="ARBA" id="ARBA00022840"/>
    </source>
</evidence>
<reference evidence="10" key="1">
    <citation type="submission" date="2017-02" db="EMBL/GenBank/DDBJ databases">
        <authorList>
            <person name="Varghese N."/>
            <person name="Submissions S."/>
        </authorList>
    </citation>
    <scope>NUCLEOTIDE SEQUENCE [LARGE SCALE GENOMIC DNA]</scope>
    <source>
        <strain evidence="10">DSM 16521</strain>
    </source>
</reference>
<evidence type="ECO:0000256" key="5">
    <source>
        <dbReference type="ARBA" id="ARBA00022885"/>
    </source>
</evidence>
<dbReference type="OrthoDB" id="9802264at2"/>
<dbReference type="GO" id="GO:0016887">
    <property type="term" value="F:ATP hydrolysis activity"/>
    <property type="evidence" value="ECO:0007669"/>
    <property type="project" value="InterPro"/>
</dbReference>
<dbReference type="PANTHER" id="PTHR43166:SF6">
    <property type="entry name" value="PHOSPHONATES IMPORT ATP-BINDING PROTEIN PHNC"/>
    <property type="match status" value="1"/>
</dbReference>
<accession>A0A1T4Q0S7</accession>
<dbReference type="PROSITE" id="PS00211">
    <property type="entry name" value="ABC_TRANSPORTER_1"/>
    <property type="match status" value="1"/>
</dbReference>
<keyword evidence="1" id="KW-0813">Transport</keyword>
<dbReference type="EMBL" id="FUXM01000015">
    <property type="protein sequence ID" value="SJZ97382.1"/>
    <property type="molecule type" value="Genomic_DNA"/>
</dbReference>
<protein>
    <submittedName>
        <fullName evidence="9">Phosphonate transport system ATP-binding protein</fullName>
    </submittedName>
</protein>
<dbReference type="InterPro" id="IPR003439">
    <property type="entry name" value="ABC_transporter-like_ATP-bd"/>
</dbReference>
<dbReference type="PROSITE" id="PS50893">
    <property type="entry name" value="ABC_TRANSPORTER_2"/>
    <property type="match status" value="1"/>
</dbReference>
<dbReference type="Proteomes" id="UP000189933">
    <property type="component" value="Unassembled WGS sequence"/>
</dbReference>
<keyword evidence="5" id="KW-0918">Phosphonate transport</keyword>
<dbReference type="SUPFAM" id="SSF52540">
    <property type="entry name" value="P-loop containing nucleoside triphosphate hydrolases"/>
    <property type="match status" value="1"/>
</dbReference>
<organism evidence="9 10">
    <name type="scientific">Carboxydocella sporoproducens DSM 16521</name>
    <dbReference type="NCBI Taxonomy" id="1121270"/>
    <lineage>
        <taxon>Bacteria</taxon>
        <taxon>Bacillati</taxon>
        <taxon>Bacillota</taxon>
        <taxon>Clostridia</taxon>
        <taxon>Eubacteriales</taxon>
        <taxon>Clostridiales Family XVI. Incertae Sedis</taxon>
        <taxon>Carboxydocella</taxon>
    </lineage>
</organism>
<dbReference type="InterPro" id="IPR012693">
    <property type="entry name" value="ABC_transpr_PhnC"/>
</dbReference>
<keyword evidence="7" id="KW-0472">Membrane</keyword>
<dbReference type="InterPro" id="IPR050086">
    <property type="entry name" value="MetN_ABC_transporter-like"/>
</dbReference>
<evidence type="ECO:0000313" key="10">
    <source>
        <dbReference type="Proteomes" id="UP000189933"/>
    </source>
</evidence>
<dbReference type="Gene3D" id="3.40.50.300">
    <property type="entry name" value="P-loop containing nucleotide triphosphate hydrolases"/>
    <property type="match status" value="1"/>
</dbReference>
<dbReference type="AlphaFoldDB" id="A0A1T4Q0S7"/>
<keyword evidence="6" id="KW-1278">Translocase</keyword>
<evidence type="ECO:0000256" key="1">
    <source>
        <dbReference type="ARBA" id="ARBA00022448"/>
    </source>
</evidence>
<keyword evidence="10" id="KW-1185">Reference proteome</keyword>
<name>A0A1T4Q0S7_9FIRM</name>
<dbReference type="InterPro" id="IPR003593">
    <property type="entry name" value="AAA+_ATPase"/>
</dbReference>
<dbReference type="SMART" id="SM00382">
    <property type="entry name" value="AAA"/>
    <property type="match status" value="1"/>
</dbReference>
<evidence type="ECO:0000256" key="2">
    <source>
        <dbReference type="ARBA" id="ARBA00022475"/>
    </source>
</evidence>
<evidence type="ECO:0000256" key="6">
    <source>
        <dbReference type="ARBA" id="ARBA00022967"/>
    </source>
</evidence>
<dbReference type="Pfam" id="PF00005">
    <property type="entry name" value="ABC_tran"/>
    <property type="match status" value="1"/>
</dbReference>
<dbReference type="GO" id="GO:0015416">
    <property type="term" value="F:ABC-type phosphonate transporter activity"/>
    <property type="evidence" value="ECO:0007669"/>
    <property type="project" value="InterPro"/>
</dbReference>
<dbReference type="InterPro" id="IPR027417">
    <property type="entry name" value="P-loop_NTPase"/>
</dbReference>
<feature type="domain" description="ABC transporter" evidence="8">
    <location>
        <begin position="5"/>
        <end position="247"/>
    </location>
</feature>
<keyword evidence="4 9" id="KW-0067">ATP-binding</keyword>
<dbReference type="GO" id="GO:0016020">
    <property type="term" value="C:membrane"/>
    <property type="evidence" value="ECO:0007669"/>
    <property type="project" value="InterPro"/>
</dbReference>
<dbReference type="InterPro" id="IPR017871">
    <property type="entry name" value="ABC_transporter-like_CS"/>
</dbReference>
<evidence type="ECO:0000256" key="3">
    <source>
        <dbReference type="ARBA" id="ARBA00022741"/>
    </source>
</evidence>
<proteinExistence type="predicted"/>
<gene>
    <name evidence="9" type="ORF">SAMN02745885_01491</name>
</gene>